<dbReference type="OrthoDB" id="6770063at2759"/>
<feature type="transmembrane region" description="Helical" evidence="6">
    <location>
        <begin position="168"/>
        <end position="187"/>
    </location>
</feature>
<dbReference type="PROSITE" id="PS50850">
    <property type="entry name" value="MFS"/>
    <property type="match status" value="1"/>
</dbReference>
<accession>W3WQQ7</accession>
<dbReference type="Proteomes" id="UP000030651">
    <property type="component" value="Unassembled WGS sequence"/>
</dbReference>
<feature type="transmembrane region" description="Helical" evidence="6">
    <location>
        <begin position="284"/>
        <end position="304"/>
    </location>
</feature>
<feature type="transmembrane region" description="Helical" evidence="6">
    <location>
        <begin position="221"/>
        <end position="243"/>
    </location>
</feature>
<dbReference type="EMBL" id="KI912118">
    <property type="protein sequence ID" value="ETS75482.1"/>
    <property type="molecule type" value="Genomic_DNA"/>
</dbReference>
<dbReference type="GO" id="GO:0005886">
    <property type="term" value="C:plasma membrane"/>
    <property type="evidence" value="ECO:0007669"/>
    <property type="project" value="TreeGrafter"/>
</dbReference>
<feature type="region of interest" description="Disordered" evidence="5">
    <location>
        <begin position="1"/>
        <end position="25"/>
    </location>
</feature>
<dbReference type="GeneID" id="19277439"/>
<dbReference type="Gene3D" id="1.20.1250.20">
    <property type="entry name" value="MFS general substrate transporter like domains"/>
    <property type="match status" value="1"/>
</dbReference>
<dbReference type="eggNOG" id="KOG0255">
    <property type="taxonomic scope" value="Eukaryota"/>
</dbReference>
<organism evidence="8 9">
    <name type="scientific">Pestalotiopsis fici (strain W106-1 / CGMCC3.15140)</name>
    <dbReference type="NCBI Taxonomy" id="1229662"/>
    <lineage>
        <taxon>Eukaryota</taxon>
        <taxon>Fungi</taxon>
        <taxon>Dikarya</taxon>
        <taxon>Ascomycota</taxon>
        <taxon>Pezizomycotina</taxon>
        <taxon>Sordariomycetes</taxon>
        <taxon>Xylariomycetidae</taxon>
        <taxon>Amphisphaeriales</taxon>
        <taxon>Sporocadaceae</taxon>
        <taxon>Pestalotiopsis</taxon>
    </lineage>
</organism>
<dbReference type="HOGENOM" id="CLU_008455_0_5_1"/>
<dbReference type="OMA" id="IWQEKYV"/>
<keyword evidence="9" id="KW-1185">Reference proteome</keyword>
<feature type="transmembrane region" description="Helical" evidence="6">
    <location>
        <begin position="364"/>
        <end position="385"/>
    </location>
</feature>
<dbReference type="PANTHER" id="PTHR23502">
    <property type="entry name" value="MAJOR FACILITATOR SUPERFAMILY"/>
    <property type="match status" value="1"/>
</dbReference>
<dbReference type="InterPro" id="IPR020846">
    <property type="entry name" value="MFS_dom"/>
</dbReference>
<dbReference type="STRING" id="1229662.W3WQQ7"/>
<reference evidence="9" key="1">
    <citation type="journal article" date="2015" name="BMC Genomics">
        <title>Genomic and transcriptomic analysis of the endophytic fungus Pestalotiopsis fici reveals its lifestyle and high potential for synthesis of natural products.</title>
        <authorList>
            <person name="Wang X."/>
            <person name="Zhang X."/>
            <person name="Liu L."/>
            <person name="Xiang M."/>
            <person name="Wang W."/>
            <person name="Sun X."/>
            <person name="Che Y."/>
            <person name="Guo L."/>
            <person name="Liu G."/>
            <person name="Guo L."/>
            <person name="Wang C."/>
            <person name="Yin W.B."/>
            <person name="Stadler M."/>
            <person name="Zhang X."/>
            <person name="Liu X."/>
        </authorList>
    </citation>
    <scope>NUCLEOTIDE SEQUENCE [LARGE SCALE GENOMIC DNA]</scope>
    <source>
        <strain evidence="9">W106-1 / CGMCC3.15140</strain>
    </source>
</reference>
<dbReference type="AlphaFoldDB" id="W3WQQ7"/>
<feature type="transmembrane region" description="Helical" evidence="6">
    <location>
        <begin position="130"/>
        <end position="148"/>
    </location>
</feature>
<evidence type="ECO:0000259" key="7">
    <source>
        <dbReference type="PROSITE" id="PS50850"/>
    </source>
</evidence>
<feature type="domain" description="Major facilitator superfamily (MFS) profile" evidence="7">
    <location>
        <begin position="130"/>
        <end position="568"/>
    </location>
</feature>
<keyword evidence="3 6" id="KW-1133">Transmembrane helix</keyword>
<dbReference type="SUPFAM" id="SSF103473">
    <property type="entry name" value="MFS general substrate transporter"/>
    <property type="match status" value="1"/>
</dbReference>
<feature type="transmembrane region" description="Helical" evidence="6">
    <location>
        <begin position="194"/>
        <end position="215"/>
    </location>
</feature>
<feature type="transmembrane region" description="Helical" evidence="6">
    <location>
        <begin position="474"/>
        <end position="494"/>
    </location>
</feature>
<evidence type="ECO:0000256" key="6">
    <source>
        <dbReference type="SAM" id="Phobius"/>
    </source>
</evidence>
<evidence type="ECO:0000256" key="5">
    <source>
        <dbReference type="SAM" id="MobiDB-lite"/>
    </source>
</evidence>
<protein>
    <recommendedName>
        <fullName evidence="7">Major facilitator superfamily (MFS) profile domain-containing protein</fullName>
    </recommendedName>
</protein>
<sequence>MDPIVTNLHASDGARKPDKMSPHTQCHAEPYLDISYPHLPSTARNHEQPLEAPIDGVNRLHIQSKNEIHHQPISTAVEITLGTDALELSFSMADCLKSYGVDDAQISILVQTSEGFQSPHRWSTFRKTKVLIPPFLAAVIGSYAAGAYSPGSEQMQQQWQVSETLFDLGLLMYVVAFAFAPMTLAPISELYGRYWVYVGSGLVLFLGTVGCAFAPSLGPMLFFRLVAGCGGSVYSTLTGGVLADVYLAEARSTPMAIYMLLVFIGIGLGPMVSGLVVDAYGWRWIFYIQLIAIGVVSLASGLLFEETRANVILRSMCNALNRASNRNQPSPRADHICTIFQAQQPQCGSIIPVLRQSYAFPLRLLFREAVVFLFSAWASFAWTVLNMQYSSIGITFREVYNFNSFQVGLVYNAILMGAIISTLITIILDSWAMRLWPQRMSTPEGRLLLPGVLSILLPAGLFCFGWTAKITITYWLPMAGIGVGTVGIFSIYLASTNYLADTYGPFTSSAIAAQSMCRNLSAGVIYLLVPQMLEKLRYSGTGSLLGGIGLALTAIPWLLAMYGVEIRRRSPFAGTLANM</sequence>
<dbReference type="KEGG" id="pfy:PFICI_12426"/>
<evidence type="ECO:0000256" key="2">
    <source>
        <dbReference type="ARBA" id="ARBA00022692"/>
    </source>
</evidence>
<dbReference type="InParanoid" id="W3WQQ7"/>
<dbReference type="Pfam" id="PF07690">
    <property type="entry name" value="MFS_1"/>
    <property type="match status" value="1"/>
</dbReference>
<feature type="transmembrane region" description="Helical" evidence="6">
    <location>
        <begin position="541"/>
        <end position="560"/>
    </location>
</feature>
<dbReference type="RefSeq" id="XP_007839198.1">
    <property type="nucleotide sequence ID" value="XM_007841007.1"/>
</dbReference>
<evidence type="ECO:0000313" key="8">
    <source>
        <dbReference type="EMBL" id="ETS75482.1"/>
    </source>
</evidence>
<dbReference type="PANTHER" id="PTHR23502:SF134">
    <property type="entry name" value="MAJOR FACILITATOR SUPERFAMILY (MFS) PROFILE DOMAIN-CONTAINING PROTEIN-RELATED"/>
    <property type="match status" value="1"/>
</dbReference>
<proteinExistence type="predicted"/>
<dbReference type="GO" id="GO:0022857">
    <property type="term" value="F:transmembrane transporter activity"/>
    <property type="evidence" value="ECO:0007669"/>
    <property type="project" value="InterPro"/>
</dbReference>
<dbReference type="InterPro" id="IPR036259">
    <property type="entry name" value="MFS_trans_sf"/>
</dbReference>
<comment type="subcellular location">
    <subcellularLocation>
        <location evidence="1">Membrane</location>
        <topology evidence="1">Multi-pass membrane protein</topology>
    </subcellularLocation>
</comment>
<feature type="compositionally biased region" description="Basic and acidic residues" evidence="5">
    <location>
        <begin position="12"/>
        <end position="21"/>
    </location>
</feature>
<gene>
    <name evidence="8" type="ORF">PFICI_12426</name>
</gene>
<dbReference type="InterPro" id="IPR011701">
    <property type="entry name" value="MFS"/>
</dbReference>
<feature type="transmembrane region" description="Helical" evidence="6">
    <location>
        <begin position="255"/>
        <end position="272"/>
    </location>
</feature>
<evidence type="ECO:0000313" key="9">
    <source>
        <dbReference type="Proteomes" id="UP000030651"/>
    </source>
</evidence>
<keyword evidence="2 6" id="KW-0812">Transmembrane</keyword>
<evidence type="ECO:0000256" key="1">
    <source>
        <dbReference type="ARBA" id="ARBA00004141"/>
    </source>
</evidence>
<keyword evidence="4 6" id="KW-0472">Membrane</keyword>
<name>W3WQQ7_PESFW</name>
<evidence type="ECO:0000256" key="4">
    <source>
        <dbReference type="ARBA" id="ARBA00023136"/>
    </source>
</evidence>
<feature type="transmembrane region" description="Helical" evidence="6">
    <location>
        <begin position="447"/>
        <end position="468"/>
    </location>
</feature>
<evidence type="ECO:0000256" key="3">
    <source>
        <dbReference type="ARBA" id="ARBA00022989"/>
    </source>
</evidence>
<feature type="transmembrane region" description="Helical" evidence="6">
    <location>
        <begin position="405"/>
        <end position="427"/>
    </location>
</feature>